<keyword evidence="2" id="KW-0597">Phosphoprotein</keyword>
<keyword evidence="1" id="KW-0596">Phosphopantetheine</keyword>
<dbReference type="InterPro" id="IPR057326">
    <property type="entry name" value="KR_dom"/>
</dbReference>
<dbReference type="AlphaFoldDB" id="A0AAN7B111"/>
<name>A0AAN7B111_9PEZI</name>
<evidence type="ECO:0000256" key="4">
    <source>
        <dbReference type="ARBA" id="ARBA00023002"/>
    </source>
</evidence>
<evidence type="ECO:0000259" key="5">
    <source>
        <dbReference type="SMART" id="SM00822"/>
    </source>
</evidence>
<reference evidence="6" key="1">
    <citation type="journal article" date="2023" name="Mol. Phylogenet. Evol.">
        <title>Genome-scale phylogeny and comparative genomics of the fungal order Sordariales.</title>
        <authorList>
            <person name="Hensen N."/>
            <person name="Bonometti L."/>
            <person name="Westerberg I."/>
            <person name="Brannstrom I.O."/>
            <person name="Guillou S."/>
            <person name="Cros-Aarteil S."/>
            <person name="Calhoun S."/>
            <person name="Haridas S."/>
            <person name="Kuo A."/>
            <person name="Mondo S."/>
            <person name="Pangilinan J."/>
            <person name="Riley R."/>
            <person name="LaButti K."/>
            <person name="Andreopoulos B."/>
            <person name="Lipzen A."/>
            <person name="Chen C."/>
            <person name="Yan M."/>
            <person name="Daum C."/>
            <person name="Ng V."/>
            <person name="Clum A."/>
            <person name="Steindorff A."/>
            <person name="Ohm R.A."/>
            <person name="Martin F."/>
            <person name="Silar P."/>
            <person name="Natvig D.O."/>
            <person name="Lalanne C."/>
            <person name="Gautier V."/>
            <person name="Ament-Velasquez S.L."/>
            <person name="Kruys A."/>
            <person name="Hutchinson M.I."/>
            <person name="Powell A.J."/>
            <person name="Barry K."/>
            <person name="Miller A.N."/>
            <person name="Grigoriev I.V."/>
            <person name="Debuchy R."/>
            <person name="Gladieux P."/>
            <person name="Hiltunen Thoren M."/>
            <person name="Johannesson H."/>
        </authorList>
    </citation>
    <scope>NUCLEOTIDE SEQUENCE</scope>
    <source>
        <strain evidence="6">PSN293</strain>
    </source>
</reference>
<sequence>MFGRWVKFGKDKTGATIVYHACDLTDFKSTKQVRDSILKSLPPIAGVANGAMVLRDASVVQMTFSQLSNVLRPKVESTLNLDRLFATKRGSLDWFVGFSSIVGTTGNPGQAPYSAGNVLLKTLTRQRRARGLPGSTINIEEVKQDYHKRHLGLLAHTHLGFSR</sequence>
<gene>
    <name evidence="6" type="ORF">QBC37DRAFT_431454</name>
</gene>
<dbReference type="SMART" id="SM00822">
    <property type="entry name" value="PKS_KR"/>
    <property type="match status" value="1"/>
</dbReference>
<evidence type="ECO:0000256" key="1">
    <source>
        <dbReference type="ARBA" id="ARBA00022450"/>
    </source>
</evidence>
<feature type="domain" description="Ketoreductase" evidence="5">
    <location>
        <begin position="3"/>
        <end position="142"/>
    </location>
</feature>
<keyword evidence="3" id="KW-0808">Transferase</keyword>
<dbReference type="PANTHER" id="PTHR43775">
    <property type="entry name" value="FATTY ACID SYNTHASE"/>
    <property type="match status" value="1"/>
</dbReference>
<organism evidence="6 7">
    <name type="scientific">Rhypophila decipiens</name>
    <dbReference type="NCBI Taxonomy" id="261697"/>
    <lineage>
        <taxon>Eukaryota</taxon>
        <taxon>Fungi</taxon>
        <taxon>Dikarya</taxon>
        <taxon>Ascomycota</taxon>
        <taxon>Pezizomycotina</taxon>
        <taxon>Sordariomycetes</taxon>
        <taxon>Sordariomycetidae</taxon>
        <taxon>Sordariales</taxon>
        <taxon>Naviculisporaceae</taxon>
        <taxon>Rhypophila</taxon>
    </lineage>
</organism>
<dbReference type="Pfam" id="PF08659">
    <property type="entry name" value="KR"/>
    <property type="match status" value="1"/>
</dbReference>
<dbReference type="EMBL" id="MU858231">
    <property type="protein sequence ID" value="KAK4208731.1"/>
    <property type="molecule type" value="Genomic_DNA"/>
</dbReference>
<dbReference type="InterPro" id="IPR013968">
    <property type="entry name" value="PKS_KR"/>
</dbReference>
<dbReference type="PANTHER" id="PTHR43775:SF20">
    <property type="entry name" value="HYBRID PKS-NRPS SYNTHETASE APDA"/>
    <property type="match status" value="1"/>
</dbReference>
<dbReference type="GO" id="GO:0044550">
    <property type="term" value="P:secondary metabolite biosynthetic process"/>
    <property type="evidence" value="ECO:0007669"/>
    <property type="project" value="TreeGrafter"/>
</dbReference>
<evidence type="ECO:0000313" key="7">
    <source>
        <dbReference type="Proteomes" id="UP001301769"/>
    </source>
</evidence>
<evidence type="ECO:0000256" key="3">
    <source>
        <dbReference type="ARBA" id="ARBA00022679"/>
    </source>
</evidence>
<proteinExistence type="predicted"/>
<protein>
    <submittedName>
        <fullName evidence="6">Polyketide synthase</fullName>
    </submittedName>
</protein>
<keyword evidence="4" id="KW-0560">Oxidoreductase</keyword>
<dbReference type="SUPFAM" id="SSF51735">
    <property type="entry name" value="NAD(P)-binding Rossmann-fold domains"/>
    <property type="match status" value="1"/>
</dbReference>
<dbReference type="InterPro" id="IPR050091">
    <property type="entry name" value="PKS_NRPS_Biosynth_Enz"/>
</dbReference>
<evidence type="ECO:0000256" key="2">
    <source>
        <dbReference type="ARBA" id="ARBA00022553"/>
    </source>
</evidence>
<dbReference type="GO" id="GO:0006633">
    <property type="term" value="P:fatty acid biosynthetic process"/>
    <property type="evidence" value="ECO:0007669"/>
    <property type="project" value="TreeGrafter"/>
</dbReference>
<evidence type="ECO:0000313" key="6">
    <source>
        <dbReference type="EMBL" id="KAK4208731.1"/>
    </source>
</evidence>
<dbReference type="InterPro" id="IPR036291">
    <property type="entry name" value="NAD(P)-bd_dom_sf"/>
</dbReference>
<comment type="caution">
    <text evidence="6">The sequence shown here is derived from an EMBL/GenBank/DDBJ whole genome shotgun (WGS) entry which is preliminary data.</text>
</comment>
<dbReference type="Proteomes" id="UP001301769">
    <property type="component" value="Unassembled WGS sequence"/>
</dbReference>
<keyword evidence="7" id="KW-1185">Reference proteome</keyword>
<reference evidence="6" key="2">
    <citation type="submission" date="2023-05" db="EMBL/GenBank/DDBJ databases">
        <authorList>
            <consortium name="Lawrence Berkeley National Laboratory"/>
            <person name="Steindorff A."/>
            <person name="Hensen N."/>
            <person name="Bonometti L."/>
            <person name="Westerberg I."/>
            <person name="Brannstrom I.O."/>
            <person name="Guillou S."/>
            <person name="Cros-Aarteil S."/>
            <person name="Calhoun S."/>
            <person name="Haridas S."/>
            <person name="Kuo A."/>
            <person name="Mondo S."/>
            <person name="Pangilinan J."/>
            <person name="Riley R."/>
            <person name="Labutti K."/>
            <person name="Andreopoulos B."/>
            <person name="Lipzen A."/>
            <person name="Chen C."/>
            <person name="Yanf M."/>
            <person name="Daum C."/>
            <person name="Ng V."/>
            <person name="Clum A."/>
            <person name="Ohm R."/>
            <person name="Martin F."/>
            <person name="Silar P."/>
            <person name="Natvig D."/>
            <person name="Lalanne C."/>
            <person name="Gautier V."/>
            <person name="Ament-Velasquez S.L."/>
            <person name="Kruys A."/>
            <person name="Hutchinson M.I."/>
            <person name="Powell A.J."/>
            <person name="Barry K."/>
            <person name="Miller A.N."/>
            <person name="Grigoriev I.V."/>
            <person name="Debuchy R."/>
            <person name="Gladieux P."/>
            <person name="Thoren M.H."/>
            <person name="Johannesson H."/>
        </authorList>
    </citation>
    <scope>NUCLEOTIDE SEQUENCE</scope>
    <source>
        <strain evidence="6">PSN293</strain>
    </source>
</reference>
<dbReference type="GO" id="GO:0004312">
    <property type="term" value="F:fatty acid synthase activity"/>
    <property type="evidence" value="ECO:0007669"/>
    <property type="project" value="TreeGrafter"/>
</dbReference>
<accession>A0AAN7B111</accession>
<dbReference type="GO" id="GO:0016491">
    <property type="term" value="F:oxidoreductase activity"/>
    <property type="evidence" value="ECO:0007669"/>
    <property type="project" value="UniProtKB-KW"/>
</dbReference>
<dbReference type="Gene3D" id="3.40.50.720">
    <property type="entry name" value="NAD(P)-binding Rossmann-like Domain"/>
    <property type="match status" value="1"/>
</dbReference>